<dbReference type="Proteomes" id="UP000269041">
    <property type="component" value="Unassembled WGS sequence"/>
</dbReference>
<evidence type="ECO:0000256" key="3">
    <source>
        <dbReference type="ARBA" id="ARBA00022691"/>
    </source>
</evidence>
<accession>A0A3R9EB20</accession>
<dbReference type="InterPro" id="IPR005636">
    <property type="entry name" value="DTW"/>
</dbReference>
<evidence type="ECO:0000256" key="5">
    <source>
        <dbReference type="ARBA" id="ARBA00034489"/>
    </source>
</evidence>
<dbReference type="InterPro" id="IPR039262">
    <property type="entry name" value="DTWD2/TAPT"/>
</dbReference>
<dbReference type="OrthoDB" id="268835at2"/>
<dbReference type="AlphaFoldDB" id="A0A3R9EB20"/>
<evidence type="ECO:0000313" key="8">
    <source>
        <dbReference type="Proteomes" id="UP000269041"/>
    </source>
</evidence>
<organism evidence="7 8">
    <name type="scientific">Vibrio pectenicida</name>
    <dbReference type="NCBI Taxonomy" id="62763"/>
    <lineage>
        <taxon>Bacteria</taxon>
        <taxon>Pseudomonadati</taxon>
        <taxon>Pseudomonadota</taxon>
        <taxon>Gammaproteobacteria</taxon>
        <taxon>Vibrionales</taxon>
        <taxon>Vibrionaceae</taxon>
        <taxon>Vibrio</taxon>
    </lineage>
</organism>
<evidence type="ECO:0000313" key="7">
    <source>
        <dbReference type="EMBL" id="RSD29996.1"/>
    </source>
</evidence>
<evidence type="ECO:0000256" key="2">
    <source>
        <dbReference type="ARBA" id="ARBA00022679"/>
    </source>
</evidence>
<dbReference type="PANTHER" id="PTHR21392:SF0">
    <property type="entry name" value="TRNA-URIDINE AMINOCARBOXYPROPYLTRANSFERASE 2"/>
    <property type="match status" value="1"/>
</dbReference>
<name>A0A3R9EB20_9VIBR</name>
<dbReference type="EMBL" id="RSFA01000092">
    <property type="protein sequence ID" value="RSD29996.1"/>
    <property type="molecule type" value="Genomic_DNA"/>
</dbReference>
<reference evidence="7 8" key="1">
    <citation type="submission" date="2018-12" db="EMBL/GenBank/DDBJ databases">
        <title>Genomic taxonomy of the Vibrionaceae family.</title>
        <authorList>
            <person name="Gomez-Gil B."/>
            <person name="Enciso-Ibarra K."/>
        </authorList>
    </citation>
    <scope>NUCLEOTIDE SEQUENCE [LARGE SCALE GENOMIC DNA]</scope>
    <source>
        <strain evidence="7 8">CAIM 594</strain>
    </source>
</reference>
<dbReference type="SMART" id="SM01144">
    <property type="entry name" value="DTW"/>
    <property type="match status" value="1"/>
</dbReference>
<keyword evidence="2" id="KW-0808">Transferase</keyword>
<evidence type="ECO:0000259" key="6">
    <source>
        <dbReference type="SMART" id="SM01144"/>
    </source>
</evidence>
<dbReference type="RefSeq" id="WP_125322795.1">
    <property type="nucleotide sequence ID" value="NZ_AP024889.1"/>
</dbReference>
<dbReference type="GO" id="GO:0016432">
    <property type="term" value="F:tRNA-uridine aminocarboxypropyltransferase activity"/>
    <property type="evidence" value="ECO:0007669"/>
    <property type="project" value="UniProtKB-EC"/>
</dbReference>
<comment type="similarity">
    <text evidence="5">Belongs to the TDD superfamily. DTWD2 family.</text>
</comment>
<protein>
    <recommendedName>
        <fullName evidence="1">tRNA-uridine aminocarboxypropyltransferase</fullName>
        <ecNumber evidence="1">2.5.1.25</ecNumber>
    </recommendedName>
</protein>
<evidence type="ECO:0000256" key="1">
    <source>
        <dbReference type="ARBA" id="ARBA00012386"/>
    </source>
</evidence>
<feature type="domain" description="DTW" evidence="6">
    <location>
        <begin position="1"/>
        <end position="192"/>
    </location>
</feature>
<gene>
    <name evidence="7" type="ORF">EJA03_16315</name>
</gene>
<dbReference type="Pfam" id="PF03942">
    <property type="entry name" value="DTW"/>
    <property type="match status" value="1"/>
</dbReference>
<proteinExistence type="inferred from homology"/>
<sequence>MSRYCLKCGKSTKACICQWIYSLASSVDLIILQHPTEAKKPMGTAKILKLSLASSYLFQGEDFTQHEELNCLLSDAECQHFILYPSDLSVSVSQVRQAIDYQRKVRIILLDGTWKKAYKIWQLSKNLKGVPMIHLPKDLKGNYRIRKAPSDNSLSTVEAGYHILSLLEPECDFSALLDTFNRMIDFQIKHMPPGTFEKNHS</sequence>
<keyword evidence="8" id="KW-1185">Reference proteome</keyword>
<dbReference type="EC" id="2.5.1.25" evidence="1"/>
<evidence type="ECO:0000256" key="4">
    <source>
        <dbReference type="ARBA" id="ARBA00022694"/>
    </source>
</evidence>
<dbReference type="PANTHER" id="PTHR21392">
    <property type="entry name" value="TRNA-URIDINE AMINOCARBOXYPROPYLTRANSFERASE 2"/>
    <property type="match status" value="1"/>
</dbReference>
<keyword evidence="4" id="KW-0819">tRNA processing</keyword>
<dbReference type="GO" id="GO:0008033">
    <property type="term" value="P:tRNA processing"/>
    <property type="evidence" value="ECO:0007669"/>
    <property type="project" value="UniProtKB-KW"/>
</dbReference>
<keyword evidence="3" id="KW-0949">S-adenosyl-L-methionine</keyword>
<comment type="caution">
    <text evidence="7">The sequence shown here is derived from an EMBL/GenBank/DDBJ whole genome shotgun (WGS) entry which is preliminary data.</text>
</comment>